<sequence length="215" mass="24142">MPMTEVGERIKAPCSMCIRWTMHNVLSQARRSDEFFSYDYSTLSCGGCDTVSMMVVRNWLTPSRDDETRTYYPSPVSRKIPAWLAFMRLGVTSAEEEGIGDLMHEVYAAVDAKQYRLAAMGIRATLEQVMILKVGDLQTFNQKLDAFEKAGFISSIQRESMRATLDVGDAAMHRGFVPKERELAVALDVVEGVMAPIFGHYEDAKALSQRVPARK</sequence>
<dbReference type="EMBL" id="NAFL01000286">
    <property type="protein sequence ID" value="OSJ22070.1"/>
    <property type="molecule type" value="Genomic_DNA"/>
</dbReference>
<accession>A0A1Y2J7G6</accession>
<dbReference type="InterPro" id="IPR025285">
    <property type="entry name" value="DUF4145"/>
</dbReference>
<evidence type="ECO:0000259" key="1">
    <source>
        <dbReference type="Pfam" id="PF13643"/>
    </source>
</evidence>
<evidence type="ECO:0000313" key="2">
    <source>
        <dbReference type="EMBL" id="OSJ22070.1"/>
    </source>
</evidence>
<name>A0A1Y2J7G6_BRAJP</name>
<protein>
    <recommendedName>
        <fullName evidence="1">DUF4145 domain-containing protein</fullName>
    </recommendedName>
</protein>
<feature type="domain" description="DUF4145" evidence="1">
    <location>
        <begin position="105"/>
        <end position="191"/>
    </location>
</feature>
<dbReference type="Proteomes" id="UP000193335">
    <property type="component" value="Unassembled WGS sequence"/>
</dbReference>
<proteinExistence type="predicted"/>
<organism evidence="2 3">
    <name type="scientific">Bradyrhizobium japonicum</name>
    <dbReference type="NCBI Taxonomy" id="375"/>
    <lineage>
        <taxon>Bacteria</taxon>
        <taxon>Pseudomonadati</taxon>
        <taxon>Pseudomonadota</taxon>
        <taxon>Alphaproteobacteria</taxon>
        <taxon>Hyphomicrobiales</taxon>
        <taxon>Nitrobacteraceae</taxon>
        <taxon>Bradyrhizobium</taxon>
    </lineage>
</organism>
<dbReference type="AlphaFoldDB" id="A0A1Y2J7G6"/>
<comment type="caution">
    <text evidence="2">The sequence shown here is derived from an EMBL/GenBank/DDBJ whole genome shotgun (WGS) entry which is preliminary data.</text>
</comment>
<gene>
    <name evidence="2" type="ORF">BSZ19_46565</name>
</gene>
<evidence type="ECO:0000313" key="3">
    <source>
        <dbReference type="Proteomes" id="UP000193335"/>
    </source>
</evidence>
<reference evidence="2 3" key="1">
    <citation type="submission" date="2017-03" db="EMBL/GenBank/DDBJ databases">
        <title>Whole genome sequences of fourteen strains of Bradyrhizobium canariense and one strain of Bradyrhizobium japonicum isolated from Lupinus (Papilionoideae: Genisteae) species in Algeria.</title>
        <authorList>
            <person name="Crovadore J."/>
            <person name="Chekireb D."/>
            <person name="Brachmann A."/>
            <person name="Chablais R."/>
            <person name="Cochard B."/>
            <person name="Lefort F."/>
        </authorList>
    </citation>
    <scope>NUCLEOTIDE SEQUENCE [LARGE SCALE GENOMIC DNA]</scope>
    <source>
        <strain evidence="2 3">UBMA197</strain>
    </source>
</reference>
<dbReference type="Pfam" id="PF13643">
    <property type="entry name" value="DUF4145"/>
    <property type="match status" value="1"/>
</dbReference>